<dbReference type="EMBL" id="JACGCM010002611">
    <property type="protein sequence ID" value="KAF6138177.1"/>
    <property type="molecule type" value="Genomic_DNA"/>
</dbReference>
<evidence type="ECO:0000313" key="1">
    <source>
        <dbReference type="EMBL" id="KAF6138177.1"/>
    </source>
</evidence>
<keyword evidence="2" id="KW-1185">Reference proteome</keyword>
<organism evidence="1 2">
    <name type="scientific">Kingdonia uniflora</name>
    <dbReference type="NCBI Taxonomy" id="39325"/>
    <lineage>
        <taxon>Eukaryota</taxon>
        <taxon>Viridiplantae</taxon>
        <taxon>Streptophyta</taxon>
        <taxon>Embryophyta</taxon>
        <taxon>Tracheophyta</taxon>
        <taxon>Spermatophyta</taxon>
        <taxon>Magnoliopsida</taxon>
        <taxon>Ranunculales</taxon>
        <taxon>Circaeasteraceae</taxon>
        <taxon>Kingdonia</taxon>
    </lineage>
</organism>
<dbReference type="Proteomes" id="UP000541444">
    <property type="component" value="Unassembled WGS sequence"/>
</dbReference>
<reference evidence="1 2" key="1">
    <citation type="journal article" date="2020" name="IScience">
        <title>Genome Sequencing of the Endangered Kingdonia uniflora (Circaeasteraceae, Ranunculales) Reveals Potential Mechanisms of Evolutionary Specialization.</title>
        <authorList>
            <person name="Sun Y."/>
            <person name="Deng T."/>
            <person name="Zhang A."/>
            <person name="Moore M.J."/>
            <person name="Landis J.B."/>
            <person name="Lin N."/>
            <person name="Zhang H."/>
            <person name="Zhang X."/>
            <person name="Huang J."/>
            <person name="Zhang X."/>
            <person name="Sun H."/>
            <person name="Wang H."/>
        </authorList>
    </citation>
    <scope>NUCLEOTIDE SEQUENCE [LARGE SCALE GENOMIC DNA]</scope>
    <source>
        <strain evidence="1">TB1705</strain>
        <tissue evidence="1">Leaf</tissue>
    </source>
</reference>
<protein>
    <submittedName>
        <fullName evidence="1">Uncharacterized protein</fullName>
    </submittedName>
</protein>
<name>A0A7J7L6E7_9MAGN</name>
<accession>A0A7J7L6E7</accession>
<proteinExistence type="predicted"/>
<gene>
    <name evidence="1" type="ORF">GIB67_011017</name>
</gene>
<sequence>MINYRSNCRIIKIRCNHIPLYRLSSRAGDKRTRNADICHRVNHRLSGLLTYSTIEANDRQ</sequence>
<comment type="caution">
    <text evidence="1">The sequence shown here is derived from an EMBL/GenBank/DDBJ whole genome shotgun (WGS) entry which is preliminary data.</text>
</comment>
<dbReference type="AlphaFoldDB" id="A0A7J7L6E7"/>
<evidence type="ECO:0000313" key="2">
    <source>
        <dbReference type="Proteomes" id="UP000541444"/>
    </source>
</evidence>